<reference evidence="2 3" key="1">
    <citation type="journal article" date="2015" name="Genome Announc.">
        <title>Complete genome sequence of Martelella endophytica YC6887, which has antifungal activity associated with a halophyte.</title>
        <authorList>
            <person name="Khan A."/>
            <person name="Khan H."/>
            <person name="Chung E.J."/>
            <person name="Hossain M.T."/>
            <person name="Chung Y.R."/>
        </authorList>
    </citation>
    <scope>NUCLEOTIDE SEQUENCE [LARGE SCALE GENOMIC DNA]</scope>
    <source>
        <strain evidence="2">YC6887</strain>
    </source>
</reference>
<dbReference type="AlphaFoldDB" id="A0A0D5LMJ4"/>
<protein>
    <submittedName>
        <fullName evidence="2">Pyridoxal 4-dehydrogenase</fullName>
    </submittedName>
</protein>
<dbReference type="EMBL" id="CP010803">
    <property type="protein sequence ID" value="AJY44992.1"/>
    <property type="molecule type" value="Genomic_DNA"/>
</dbReference>
<proteinExistence type="inferred from homology"/>
<evidence type="ECO:0000313" key="2">
    <source>
        <dbReference type="EMBL" id="AJY44992.1"/>
    </source>
</evidence>
<evidence type="ECO:0000256" key="1">
    <source>
        <dbReference type="ARBA" id="ARBA00006484"/>
    </source>
</evidence>
<dbReference type="InterPro" id="IPR020904">
    <property type="entry name" value="Sc_DH/Rdtase_CS"/>
</dbReference>
<dbReference type="GO" id="GO:0032787">
    <property type="term" value="P:monocarboxylic acid metabolic process"/>
    <property type="evidence" value="ECO:0007669"/>
    <property type="project" value="UniProtKB-ARBA"/>
</dbReference>
<dbReference type="Gene3D" id="3.40.50.720">
    <property type="entry name" value="NAD(P)-binding Rossmann-like Domain"/>
    <property type="match status" value="1"/>
</dbReference>
<dbReference type="PANTHER" id="PTHR42879:SF2">
    <property type="entry name" value="3-OXOACYL-[ACYL-CARRIER-PROTEIN] REDUCTASE FABG"/>
    <property type="match status" value="1"/>
</dbReference>
<name>A0A0D5LMJ4_MAREN</name>
<dbReference type="OrthoDB" id="9789398at2"/>
<gene>
    <name evidence="2" type="ORF">TM49_03695</name>
</gene>
<keyword evidence="3" id="KW-1185">Reference proteome</keyword>
<dbReference type="SUPFAM" id="SSF51735">
    <property type="entry name" value="NAD(P)-binding Rossmann-fold domains"/>
    <property type="match status" value="1"/>
</dbReference>
<dbReference type="STRING" id="1486262.TM49_03695"/>
<sequence>MSTSLEGRKAVVTGAAQGIGKAIARALAEAGAKVVISDINGEGAKAAAAEIGHGAVGVTCDSTKVDEVETMLEDAAENGAIDILVNNASIVPYIAWDDVDMAHWQKIIDTNLTSVFIASRKATDMMRAAGRKGTVLNMASNSFYAGTPNMSAYVAAKGGVIGFTRALATEVGKYGIRVNAVTPGLIESDGVKASPHAESFGFVEMLQAMPGKGQPTDIAKVVAFLVSDDAGWMTGQCVNVDAGMIRL</sequence>
<dbReference type="InterPro" id="IPR050259">
    <property type="entry name" value="SDR"/>
</dbReference>
<dbReference type="FunFam" id="3.40.50.720:FF:000084">
    <property type="entry name" value="Short-chain dehydrogenase reductase"/>
    <property type="match status" value="1"/>
</dbReference>
<dbReference type="PROSITE" id="PS00061">
    <property type="entry name" value="ADH_SHORT"/>
    <property type="match status" value="1"/>
</dbReference>
<dbReference type="PATRIC" id="fig|1486262.3.peg.752"/>
<dbReference type="KEGG" id="mey:TM49_03695"/>
<organism evidence="2 3">
    <name type="scientific">Martelella endophytica</name>
    <dbReference type="NCBI Taxonomy" id="1486262"/>
    <lineage>
        <taxon>Bacteria</taxon>
        <taxon>Pseudomonadati</taxon>
        <taxon>Pseudomonadota</taxon>
        <taxon>Alphaproteobacteria</taxon>
        <taxon>Hyphomicrobiales</taxon>
        <taxon>Aurantimonadaceae</taxon>
        <taxon>Martelella</taxon>
    </lineage>
</organism>
<accession>A0A0D5LMJ4</accession>
<dbReference type="CDD" id="cd05233">
    <property type="entry name" value="SDR_c"/>
    <property type="match status" value="1"/>
</dbReference>
<dbReference type="Pfam" id="PF13561">
    <property type="entry name" value="adh_short_C2"/>
    <property type="match status" value="1"/>
</dbReference>
<comment type="similarity">
    <text evidence="1">Belongs to the short-chain dehydrogenases/reductases (SDR) family.</text>
</comment>
<dbReference type="PRINTS" id="PR00080">
    <property type="entry name" value="SDRFAMILY"/>
</dbReference>
<dbReference type="InterPro" id="IPR036291">
    <property type="entry name" value="NAD(P)-bd_dom_sf"/>
</dbReference>
<dbReference type="PANTHER" id="PTHR42879">
    <property type="entry name" value="3-OXOACYL-(ACYL-CARRIER-PROTEIN) REDUCTASE"/>
    <property type="match status" value="1"/>
</dbReference>
<dbReference type="RefSeq" id="WP_045679583.1">
    <property type="nucleotide sequence ID" value="NZ_CP010803.1"/>
</dbReference>
<evidence type="ECO:0000313" key="3">
    <source>
        <dbReference type="Proteomes" id="UP000032611"/>
    </source>
</evidence>
<dbReference type="Proteomes" id="UP000032611">
    <property type="component" value="Chromosome"/>
</dbReference>
<dbReference type="HOGENOM" id="CLU_010194_2_10_5"/>
<dbReference type="PRINTS" id="PR00081">
    <property type="entry name" value="GDHRDH"/>
</dbReference>
<dbReference type="InterPro" id="IPR002347">
    <property type="entry name" value="SDR_fam"/>
</dbReference>